<dbReference type="AlphaFoldDB" id="A0A3P7LX78"/>
<feature type="region of interest" description="Disordered" evidence="1">
    <location>
        <begin position="1"/>
        <end position="20"/>
    </location>
</feature>
<sequence length="215" mass="24170">MAHTGPNCDDSHTRKRGPMGSPLTGFLAEITMQKLESTALPSIISKLWLKAQAMHVGVNYATLDNERQRQEDLLHELRGLEAELSSPLLNKTQLPQLASSVGVELDLNTKCLKYLTGISELEHYVADVAAQFANRSIELSNPNAVHSAVYTYKFFHEANEVESKLESQVIIAENSQEFNPGRRIYSETSKLANEIRVRYIGSWSYFPSLYNHFSP</sequence>
<proteinExistence type="predicted"/>
<protein>
    <submittedName>
        <fullName evidence="2">Uncharacterized protein</fullName>
    </submittedName>
</protein>
<organism evidence="2 3">
    <name type="scientific">Dibothriocephalus latus</name>
    <name type="common">Fish tapeworm</name>
    <name type="synonym">Diphyllobothrium latum</name>
    <dbReference type="NCBI Taxonomy" id="60516"/>
    <lineage>
        <taxon>Eukaryota</taxon>
        <taxon>Metazoa</taxon>
        <taxon>Spiralia</taxon>
        <taxon>Lophotrochozoa</taxon>
        <taxon>Platyhelminthes</taxon>
        <taxon>Cestoda</taxon>
        <taxon>Eucestoda</taxon>
        <taxon>Diphyllobothriidea</taxon>
        <taxon>Diphyllobothriidae</taxon>
        <taxon>Dibothriocephalus</taxon>
    </lineage>
</organism>
<name>A0A3P7LX78_DIBLA</name>
<evidence type="ECO:0000313" key="2">
    <source>
        <dbReference type="EMBL" id="VDN14708.1"/>
    </source>
</evidence>
<evidence type="ECO:0000256" key="1">
    <source>
        <dbReference type="SAM" id="MobiDB-lite"/>
    </source>
</evidence>
<accession>A0A3P7LX78</accession>
<evidence type="ECO:0000313" key="3">
    <source>
        <dbReference type="Proteomes" id="UP000281553"/>
    </source>
</evidence>
<gene>
    <name evidence="2" type="ORF">DILT_LOCUS10539</name>
</gene>
<keyword evidence="3" id="KW-1185">Reference proteome</keyword>
<dbReference type="EMBL" id="UYRU01060103">
    <property type="protein sequence ID" value="VDN14708.1"/>
    <property type="molecule type" value="Genomic_DNA"/>
</dbReference>
<reference evidence="2 3" key="1">
    <citation type="submission" date="2018-11" db="EMBL/GenBank/DDBJ databases">
        <authorList>
            <consortium name="Pathogen Informatics"/>
        </authorList>
    </citation>
    <scope>NUCLEOTIDE SEQUENCE [LARGE SCALE GENOMIC DNA]</scope>
</reference>
<dbReference type="OrthoDB" id="18740at2759"/>
<dbReference type="Proteomes" id="UP000281553">
    <property type="component" value="Unassembled WGS sequence"/>
</dbReference>